<dbReference type="SMART" id="SM01199">
    <property type="entry name" value="FDF"/>
    <property type="match status" value="1"/>
</dbReference>
<dbReference type="PANTHER" id="PTHR13586">
    <property type="entry name" value="SCD6 PROTEIN-RELATED"/>
    <property type="match status" value="1"/>
</dbReference>
<dbReference type="OMA" id="WYPPPGH"/>
<evidence type="ECO:0000259" key="4">
    <source>
        <dbReference type="PROSITE" id="PS51512"/>
    </source>
</evidence>
<feature type="compositionally biased region" description="Gly residues" evidence="3">
    <location>
        <begin position="231"/>
        <end position="240"/>
    </location>
</feature>
<dbReference type="GO" id="GO:0000932">
    <property type="term" value="C:P-body"/>
    <property type="evidence" value="ECO:0007669"/>
    <property type="project" value="TreeGrafter"/>
</dbReference>
<keyword evidence="9" id="KW-1185">Reference proteome</keyword>
<organism evidence="9">
    <name type="scientific">Micromonas pusilla (strain CCMP1545)</name>
    <name type="common">Picoplanktonic green alga</name>
    <dbReference type="NCBI Taxonomy" id="564608"/>
    <lineage>
        <taxon>Eukaryota</taxon>
        <taxon>Viridiplantae</taxon>
        <taxon>Chlorophyta</taxon>
        <taxon>Mamiellophyceae</taxon>
        <taxon>Mamiellales</taxon>
        <taxon>Mamiellaceae</taxon>
        <taxon>Micromonas</taxon>
    </lineage>
</organism>
<dbReference type="InterPro" id="IPR010920">
    <property type="entry name" value="LSM_dom_sf"/>
</dbReference>
<dbReference type="GeneID" id="9689604"/>
<reference evidence="8 9" key="1">
    <citation type="journal article" date="2009" name="Science">
        <title>Green evolution and dynamic adaptations revealed by genomes of the marine picoeukaryotes Micromonas.</title>
        <authorList>
            <person name="Worden A.Z."/>
            <person name="Lee J.H."/>
            <person name="Mock T."/>
            <person name="Rouze P."/>
            <person name="Simmons M.P."/>
            <person name="Aerts A.L."/>
            <person name="Allen A.E."/>
            <person name="Cuvelier M.L."/>
            <person name="Derelle E."/>
            <person name="Everett M.V."/>
            <person name="Foulon E."/>
            <person name="Grimwood J."/>
            <person name="Gundlach H."/>
            <person name="Henrissat B."/>
            <person name="Napoli C."/>
            <person name="McDonald S.M."/>
            <person name="Parker M.S."/>
            <person name="Rombauts S."/>
            <person name="Salamov A."/>
            <person name="Von Dassow P."/>
            <person name="Badger J.H."/>
            <person name="Coutinho P.M."/>
            <person name="Demir E."/>
            <person name="Dubchak I."/>
            <person name="Gentemann C."/>
            <person name="Eikrem W."/>
            <person name="Gready J.E."/>
            <person name="John U."/>
            <person name="Lanier W."/>
            <person name="Lindquist E.A."/>
            <person name="Lucas S."/>
            <person name="Mayer K.F."/>
            <person name="Moreau H."/>
            <person name="Not F."/>
            <person name="Otillar R."/>
            <person name="Panaud O."/>
            <person name="Pangilinan J."/>
            <person name="Paulsen I."/>
            <person name="Piegu B."/>
            <person name="Poliakov A."/>
            <person name="Robbens S."/>
            <person name="Schmutz J."/>
            <person name="Toulza E."/>
            <person name="Wyss T."/>
            <person name="Zelensky A."/>
            <person name="Zhou K."/>
            <person name="Armbrust E.V."/>
            <person name="Bhattacharya D."/>
            <person name="Goodenough U.W."/>
            <person name="Van de Peer Y."/>
            <person name="Grigoriev I.V."/>
        </authorList>
    </citation>
    <scope>NUCLEOTIDE SEQUENCE [LARGE SCALE GENOMIC DNA]</scope>
    <source>
        <strain evidence="8 9">CCMP1545</strain>
    </source>
</reference>
<dbReference type="Pfam" id="PF12701">
    <property type="entry name" value="LSM14"/>
    <property type="match status" value="1"/>
</dbReference>
<feature type="domain" description="FFD box profile" evidence="5">
    <location>
        <begin position="298"/>
        <end position="313"/>
    </location>
</feature>
<dbReference type="GO" id="GO:0033962">
    <property type="term" value="P:P-body assembly"/>
    <property type="evidence" value="ECO:0007669"/>
    <property type="project" value="TreeGrafter"/>
</dbReference>
<sequence>MAAQYIGSKISLISKSEIRYEGILYTIDTVDSSLALQNVRSFGTEGRKKNGPQIPQSTEIYDYIIFRGSDIKDLTMDQAVAAAPAAAPPVQQPVQQQRMAPPMQQYQQQPPQQQYQQPPPQQQYQQQPPRQQQAPAPAAAPANPWNRQPVMAPPAAAPARQTRPPPQQQQQRQAAPKPAPTVVPKAKPTSFAAAIGGGGGGAQPKGVPARVPQHTLGGGGGGGAVPAPRAGGRGGRGGAGVPAPRAGGRGPVPRPNVGGDGLLPTRMAVPTEDFDFVGAFAKFRKEAEAMRLQQEAAPTYVKDDFFDSMSCEALERQQQATQTGGRSRFAEMRRLDMDTFGAAGGQNHNQNRGGRGGQNNGGRGGQNNGGKGGFQQGGRGGGHQQGGRGGRGGGRGGRR</sequence>
<evidence type="ECO:0000256" key="1">
    <source>
        <dbReference type="PROSITE-ProRule" id="PRU00846"/>
    </source>
</evidence>
<evidence type="ECO:0000256" key="2">
    <source>
        <dbReference type="PROSITE-ProRule" id="PRU00869"/>
    </source>
</evidence>
<dbReference type="OrthoDB" id="21539at2759"/>
<dbReference type="Proteomes" id="UP000001876">
    <property type="component" value="Unassembled WGS sequence"/>
</dbReference>
<dbReference type="STRING" id="564608.C1N7W5"/>
<dbReference type="InterPro" id="IPR025762">
    <property type="entry name" value="DFDF"/>
</dbReference>
<dbReference type="InterPro" id="IPR047575">
    <property type="entry name" value="Sm"/>
</dbReference>
<dbReference type="AlphaFoldDB" id="C1N7W5"/>
<proteinExistence type="predicted"/>
<dbReference type="SMART" id="SM01271">
    <property type="entry name" value="LSM14"/>
    <property type="match status" value="1"/>
</dbReference>
<feature type="compositionally biased region" description="Gly residues" evidence="3">
    <location>
        <begin position="353"/>
        <end position="399"/>
    </location>
</feature>
<gene>
    <name evidence="8" type="ORF">MICPUCDRAFT_49080</name>
</gene>
<dbReference type="GO" id="GO:0003729">
    <property type="term" value="F:mRNA binding"/>
    <property type="evidence" value="ECO:0007669"/>
    <property type="project" value="TreeGrafter"/>
</dbReference>
<evidence type="ECO:0000313" key="9">
    <source>
        <dbReference type="Proteomes" id="UP000001876"/>
    </source>
</evidence>
<dbReference type="KEGG" id="mpp:MICPUCDRAFT_49080"/>
<accession>C1N7W5</accession>
<dbReference type="InterPro" id="IPR025609">
    <property type="entry name" value="Lsm14-like_N"/>
</dbReference>
<dbReference type="eggNOG" id="KOG1073">
    <property type="taxonomic scope" value="Eukaryota"/>
</dbReference>
<dbReference type="InterPro" id="IPR025768">
    <property type="entry name" value="TFG_box"/>
</dbReference>
<dbReference type="SUPFAM" id="SSF50182">
    <property type="entry name" value="Sm-like ribonucleoproteins"/>
    <property type="match status" value="1"/>
</dbReference>
<dbReference type="PROSITE" id="PS51513">
    <property type="entry name" value="FFD"/>
    <property type="match status" value="1"/>
</dbReference>
<feature type="domain" description="DFDF" evidence="4">
    <location>
        <begin position="262"/>
        <end position="298"/>
    </location>
</feature>
<dbReference type="PROSITE" id="PS51512">
    <property type="entry name" value="DFDF"/>
    <property type="match status" value="1"/>
</dbReference>
<evidence type="ECO:0000259" key="6">
    <source>
        <dbReference type="PROSITE" id="PS51536"/>
    </source>
</evidence>
<feature type="domain" description="TFG box profile" evidence="6">
    <location>
        <begin position="324"/>
        <end position="344"/>
    </location>
</feature>
<evidence type="ECO:0000259" key="5">
    <source>
        <dbReference type="PROSITE" id="PS51513"/>
    </source>
</evidence>
<dbReference type="Gene3D" id="2.30.30.100">
    <property type="match status" value="1"/>
</dbReference>
<protein>
    <submittedName>
        <fullName evidence="8">Predicted protein</fullName>
    </submittedName>
</protein>
<feature type="region of interest" description="Disordered" evidence="3">
    <location>
        <begin position="338"/>
        <end position="399"/>
    </location>
</feature>
<dbReference type="PROSITE" id="PS52002">
    <property type="entry name" value="SM"/>
    <property type="match status" value="1"/>
</dbReference>
<name>C1N7W5_MICPC</name>
<evidence type="ECO:0000259" key="7">
    <source>
        <dbReference type="PROSITE" id="PS52002"/>
    </source>
</evidence>
<dbReference type="PROSITE" id="PS51536">
    <property type="entry name" value="TFG"/>
    <property type="match status" value="1"/>
</dbReference>
<feature type="compositionally biased region" description="Low complexity" evidence="3">
    <location>
        <begin position="92"/>
        <end position="150"/>
    </location>
</feature>
<evidence type="ECO:0000313" key="8">
    <source>
        <dbReference type="EMBL" id="EEH51785.1"/>
    </source>
</evidence>
<feature type="compositionally biased region" description="Low complexity" evidence="3">
    <location>
        <begin position="157"/>
        <end position="194"/>
    </location>
</feature>
<dbReference type="InterPro" id="IPR025761">
    <property type="entry name" value="FFD_box"/>
</dbReference>
<feature type="short sequence motif" description="TFG box" evidence="2">
    <location>
        <begin position="324"/>
        <end position="344"/>
    </location>
</feature>
<dbReference type="InterPro" id="IPR019050">
    <property type="entry name" value="FDF_dom"/>
</dbReference>
<dbReference type="RefSeq" id="XP_003064163.1">
    <property type="nucleotide sequence ID" value="XM_003064117.1"/>
</dbReference>
<feature type="region of interest" description="Disordered" evidence="3">
    <location>
        <begin position="87"/>
        <end position="260"/>
    </location>
</feature>
<dbReference type="EMBL" id="GG663750">
    <property type="protein sequence ID" value="EEH51785.1"/>
    <property type="molecule type" value="Genomic_DNA"/>
</dbReference>
<feature type="short sequence motif" description="FFD box" evidence="1">
    <location>
        <begin position="298"/>
        <end position="313"/>
    </location>
</feature>
<dbReference type="CDD" id="cd01736">
    <property type="entry name" value="LSm14_N"/>
    <property type="match status" value="1"/>
</dbReference>
<dbReference type="PANTHER" id="PTHR13586:SF0">
    <property type="entry name" value="TRAILER HITCH, ISOFORM H"/>
    <property type="match status" value="1"/>
</dbReference>
<feature type="domain" description="Sm" evidence="7">
    <location>
        <begin position="1"/>
        <end position="80"/>
    </location>
</feature>
<dbReference type="GO" id="GO:0034063">
    <property type="term" value="P:stress granule assembly"/>
    <property type="evidence" value="ECO:0007669"/>
    <property type="project" value="TreeGrafter"/>
</dbReference>
<evidence type="ECO:0000256" key="3">
    <source>
        <dbReference type="SAM" id="MobiDB-lite"/>
    </source>
</evidence>